<accession>A0A915N2H0</accession>
<proteinExistence type="predicted"/>
<evidence type="ECO:0000313" key="2">
    <source>
        <dbReference type="Proteomes" id="UP000887561"/>
    </source>
</evidence>
<dbReference type="Gene3D" id="3.30.200.20">
    <property type="entry name" value="Phosphorylase Kinase, domain 1"/>
    <property type="match status" value="1"/>
</dbReference>
<dbReference type="Proteomes" id="UP000887561">
    <property type="component" value="Unplaced"/>
</dbReference>
<name>A0A915N2H0_MELJA</name>
<evidence type="ECO:0000256" key="1">
    <source>
        <dbReference type="SAM" id="MobiDB-lite"/>
    </source>
</evidence>
<feature type="compositionally biased region" description="Basic and acidic residues" evidence="1">
    <location>
        <begin position="209"/>
        <end position="221"/>
    </location>
</feature>
<evidence type="ECO:0000313" key="3">
    <source>
        <dbReference type="WBParaSite" id="scaffold6549_cov151.g10975"/>
    </source>
</evidence>
<dbReference type="Gene3D" id="1.10.510.10">
    <property type="entry name" value="Transferase(Phosphotransferase) domain 1"/>
    <property type="match status" value="1"/>
</dbReference>
<dbReference type="InterPro" id="IPR011009">
    <property type="entry name" value="Kinase-like_dom_sf"/>
</dbReference>
<keyword evidence="2" id="KW-1185">Reference proteome</keyword>
<dbReference type="WBParaSite" id="scaffold6549_cov151.g10975">
    <property type="protein sequence ID" value="scaffold6549_cov151.g10975"/>
    <property type="gene ID" value="scaffold6549_cov151.g10975"/>
</dbReference>
<sequence length="251" mass="29446">MFGHGEKHGNYFIALELGGKDLKKYYYERDPQDGKRVARSNEAVLTKIVKGAARALAQFHKYGVHRDIKHQNFVVSRDQDSNAEVVDVKLIDFNSSYLYEQNERDFVENSKRNDITNFGAMVYRLFNEHYIITGGLLATYDDIPKLSEYSNYDHSSKLDRVIKACFQEKSIQPIMEEIVDFLNEDIIEFEYETKLSYQIEHAQQHYKTQRVEHGHSVHRDNSPPSHHGHINTPNRDESPPPRPRKFFCFWC</sequence>
<reference evidence="3" key="1">
    <citation type="submission" date="2022-11" db="UniProtKB">
        <authorList>
            <consortium name="WormBaseParasite"/>
        </authorList>
    </citation>
    <scope>IDENTIFICATION</scope>
</reference>
<dbReference type="AlphaFoldDB" id="A0A915N2H0"/>
<feature type="region of interest" description="Disordered" evidence="1">
    <location>
        <begin position="208"/>
        <end position="240"/>
    </location>
</feature>
<organism evidence="2 3">
    <name type="scientific">Meloidogyne javanica</name>
    <name type="common">Root-knot nematode worm</name>
    <dbReference type="NCBI Taxonomy" id="6303"/>
    <lineage>
        <taxon>Eukaryota</taxon>
        <taxon>Metazoa</taxon>
        <taxon>Ecdysozoa</taxon>
        <taxon>Nematoda</taxon>
        <taxon>Chromadorea</taxon>
        <taxon>Rhabditida</taxon>
        <taxon>Tylenchina</taxon>
        <taxon>Tylenchomorpha</taxon>
        <taxon>Tylenchoidea</taxon>
        <taxon>Meloidogynidae</taxon>
        <taxon>Meloidogyninae</taxon>
        <taxon>Meloidogyne</taxon>
        <taxon>Meloidogyne incognita group</taxon>
    </lineage>
</organism>
<dbReference type="SUPFAM" id="SSF56112">
    <property type="entry name" value="Protein kinase-like (PK-like)"/>
    <property type="match status" value="1"/>
</dbReference>
<protein>
    <submittedName>
        <fullName evidence="3">Protein kinase domain-containing protein</fullName>
    </submittedName>
</protein>